<reference evidence="2 3" key="1">
    <citation type="submission" date="2020-06" db="EMBL/GenBank/DDBJ databases">
        <title>Complete genome of Azosprillum oryzae KACC14407.</title>
        <authorList>
            <person name="Kim M."/>
            <person name="Park Y.-J."/>
            <person name="Shin J.-H."/>
        </authorList>
    </citation>
    <scope>NUCLEOTIDE SEQUENCE [LARGE SCALE GENOMIC DNA]</scope>
    <source>
        <strain evidence="2 3">KACC 14407</strain>
    </source>
</reference>
<name>A0A6N1ALK7_9PROT</name>
<proteinExistence type="predicted"/>
<evidence type="ECO:0000256" key="1">
    <source>
        <dbReference type="SAM" id="SignalP"/>
    </source>
</evidence>
<protein>
    <recommendedName>
        <fullName evidence="4">Lipoprotein</fullName>
    </recommendedName>
</protein>
<dbReference type="Proteomes" id="UP000509702">
    <property type="component" value="Chromosome"/>
</dbReference>
<evidence type="ECO:0000313" key="2">
    <source>
        <dbReference type="EMBL" id="QKS52586.1"/>
    </source>
</evidence>
<dbReference type="RefSeq" id="WP_149197379.1">
    <property type="nucleotide sequence ID" value="NZ_BSOV01000019.1"/>
</dbReference>
<dbReference type="PROSITE" id="PS51257">
    <property type="entry name" value="PROKAR_LIPOPROTEIN"/>
    <property type="match status" value="1"/>
</dbReference>
<evidence type="ECO:0008006" key="4">
    <source>
        <dbReference type="Google" id="ProtNLM"/>
    </source>
</evidence>
<organism evidence="2 3">
    <name type="scientific">Azospirillum oryzae</name>
    <dbReference type="NCBI Taxonomy" id="286727"/>
    <lineage>
        <taxon>Bacteria</taxon>
        <taxon>Pseudomonadati</taxon>
        <taxon>Pseudomonadota</taxon>
        <taxon>Alphaproteobacteria</taxon>
        <taxon>Rhodospirillales</taxon>
        <taxon>Azospirillaceae</taxon>
        <taxon>Azospirillum</taxon>
    </lineage>
</organism>
<feature type="signal peptide" evidence="1">
    <location>
        <begin position="1"/>
        <end position="18"/>
    </location>
</feature>
<sequence length="96" mass="10462">MRTISLMILTAIFLSACAVDQVSNKPIPTLLPNNKPGFGMRGIIQFTPDEAKARQEIEGIFVQACSSAIKIHSLKMEKYTGPINNGYTYAAVAECL</sequence>
<dbReference type="KEGG" id="aoz:HUE56_19675"/>
<accession>A0A6N1ALK7</accession>
<dbReference type="EMBL" id="CP054619">
    <property type="protein sequence ID" value="QKS52586.1"/>
    <property type="molecule type" value="Genomic_DNA"/>
</dbReference>
<gene>
    <name evidence="2" type="ORF">HUE56_19675</name>
</gene>
<evidence type="ECO:0000313" key="3">
    <source>
        <dbReference type="Proteomes" id="UP000509702"/>
    </source>
</evidence>
<feature type="chain" id="PRO_5028958597" description="Lipoprotein" evidence="1">
    <location>
        <begin position="19"/>
        <end position="96"/>
    </location>
</feature>
<keyword evidence="1" id="KW-0732">Signal</keyword>
<dbReference type="AlphaFoldDB" id="A0A6N1ALK7"/>
<keyword evidence="3" id="KW-1185">Reference proteome</keyword>
<dbReference type="OrthoDB" id="9836683at2"/>